<dbReference type="GO" id="GO:0005847">
    <property type="term" value="C:mRNA cleavage and polyadenylation specificity factor complex"/>
    <property type="evidence" value="ECO:0007669"/>
    <property type="project" value="InterPro"/>
</dbReference>
<keyword evidence="4" id="KW-0694">RNA-binding</keyword>
<feature type="compositionally biased region" description="Basic and acidic residues" evidence="5">
    <location>
        <begin position="509"/>
        <end position="520"/>
    </location>
</feature>
<dbReference type="InterPro" id="IPR036866">
    <property type="entry name" value="RibonucZ/Hydroxyglut_hydro"/>
</dbReference>
<dbReference type="PANTHER" id="PTHR45922">
    <property type="entry name" value="CLEAVAGE AND POLYADENYLATION SPECIFICITY FACTOR SUBUNIT 2"/>
    <property type="match status" value="1"/>
</dbReference>
<evidence type="ECO:0000256" key="1">
    <source>
        <dbReference type="ARBA" id="ARBA00004123"/>
    </source>
</evidence>
<evidence type="ECO:0000259" key="6">
    <source>
        <dbReference type="SMART" id="SM01027"/>
    </source>
</evidence>
<protein>
    <recommendedName>
        <fullName evidence="4">Cleavage and polyadenylation specificity factor subunit 2</fullName>
    </recommendedName>
    <alternativeName>
        <fullName evidence="4">Cleavage and polyadenylation specificity factor 100 kDa subunit</fullName>
    </alternativeName>
</protein>
<keyword evidence="3 4" id="KW-0539">Nucleus</keyword>
<dbReference type="GO" id="GO:0003723">
    <property type="term" value="F:RNA binding"/>
    <property type="evidence" value="ECO:0007669"/>
    <property type="project" value="UniProtKB-KW"/>
</dbReference>
<dbReference type="SUPFAM" id="SSF56281">
    <property type="entry name" value="Metallo-hydrolase/oxidoreductase"/>
    <property type="match status" value="1"/>
</dbReference>
<sequence length="1057" mass="117502">MAITVTPLAGSGRVNTEERNTGEPFCYLLEIEDARILLDCGSRDWEANDESAFYYEKKLREIAPTIDLVLLSHASTKHSGFYAYAYTHYGLKCPAYCSLPVKELARLSTLEDIIGWRGERDIERLHNDDELWCVPTREENRAAWTSVKDVRYHQPQHLYGKLRGVTITAYSSGHTLGGTLWKIRAPSVGTILYAVGINHMKERHLDGTALIRGDQGGLTVHEQLVRPGLVITDSERGDCVNAKRKDRDAALLDIINRTLQSGNSLLLPCDPTSRILELLVLLDQHWTYIRDKDPSFRIPLCLISNTGTDMLKFVRGLMEFFGGATAAGDNSREEAERRYKENRGVLDFKTLNIFTSVDALEAAYPGTPKLVLAVPYSMSYGGSRRLFHSFSNNPGNAIVLTSRGAPGSLARDLFDRWNDKQNDKWGSGKLGEAVQGDWNITITEHSKVPLLGEELEAYQATERINREQEAARQAADSRRRRMMEADAQEEDDEEDDFEGDSSSDEDDKVVEKEEQQKEEDGNGLQQISYDIYLKGHSTRGATSFFKSAQGSAPRFRMFPFNDIKRKMDSYGEVIDAESWVSRGRELERQAIEQDQEHEAKRRKMEEEADATPLEPPSKYISENVEVGVNCQVMYIDLEGLNDSRAIKNIMPRLNPRKMILVGGTQTSSNSLINAFEAISAMTKDIYVPNMGETIKIGEHTHSYTFTLGDSLVNNVHMAPFEDFVVGHAIGKMAYHEEALVPTFEVATSAAQETTANVPTSLYIGDMKLTSLKAKLVGLGLSAEFGGEGPLPMFLSGDISSDKVLVFIAGLTNTLLSVPYVEPLSETLKTSGWGVAQLLTSSSGYGFAHGSLDRDVSEISNAVAELRKQGKKKVVIMGHSTGSQDVLHYLISNGEREGVEAAICQAPVSDREAIDDTIKSYIPLARKMIDEGRQEEAMPREACKWFATPITAYRFFSLFAEGGQDDYFTSTLPSSTFEENFSKVKTPLALIFSGADQFVPEYVDKNSLAKRMQDSSKGGVKLSTVVPDAKHDYEGGLEGSKPTLKLIDTVKNFIEEYA</sequence>
<evidence type="ECO:0000256" key="5">
    <source>
        <dbReference type="SAM" id="MobiDB-lite"/>
    </source>
</evidence>
<dbReference type="Gene3D" id="3.40.50.1820">
    <property type="entry name" value="alpha/beta hydrolase"/>
    <property type="match status" value="1"/>
</dbReference>
<dbReference type="InterPro" id="IPR001279">
    <property type="entry name" value="Metallo-B-lactamas"/>
</dbReference>
<dbReference type="InterPro" id="IPR025069">
    <property type="entry name" value="Cpsf2_C"/>
</dbReference>
<feature type="domain" description="Beta-Casp" evidence="6">
    <location>
        <begin position="275"/>
        <end position="413"/>
    </location>
</feature>
<dbReference type="Pfam" id="PF13299">
    <property type="entry name" value="CPSF100_C"/>
    <property type="match status" value="1"/>
</dbReference>
<keyword evidence="2 4" id="KW-0507">mRNA processing</keyword>
<dbReference type="Pfam" id="PF08538">
    <property type="entry name" value="DUF1749"/>
    <property type="match status" value="1"/>
</dbReference>
<gene>
    <name evidence="7" type="ORF">E3Q02_03611</name>
</gene>
<dbReference type="Gene3D" id="3.60.15.10">
    <property type="entry name" value="Ribonuclease Z/Hydroxyacylglutathione hydrolase-like"/>
    <property type="match status" value="1"/>
</dbReference>
<comment type="similarity">
    <text evidence="4">Belongs to the metallo-beta-lactamase superfamily. RNA-metabolizing metallo-beta-lactamase-like family. CPSF2/YSH1 subfamily.</text>
</comment>
<organism evidence="7 8">
    <name type="scientific">Wallemia mellicola</name>
    <dbReference type="NCBI Taxonomy" id="1708541"/>
    <lineage>
        <taxon>Eukaryota</taxon>
        <taxon>Fungi</taxon>
        <taxon>Dikarya</taxon>
        <taxon>Basidiomycota</taxon>
        <taxon>Wallemiomycotina</taxon>
        <taxon>Wallemiomycetes</taxon>
        <taxon>Wallemiales</taxon>
        <taxon>Wallemiaceae</taxon>
        <taxon>Wallemia</taxon>
    </lineage>
</organism>
<dbReference type="CDD" id="cd16293">
    <property type="entry name" value="CPSF2-like_MBL-fold"/>
    <property type="match status" value="1"/>
</dbReference>
<dbReference type="SUPFAM" id="SSF53474">
    <property type="entry name" value="alpha/beta-Hydrolases"/>
    <property type="match status" value="1"/>
</dbReference>
<dbReference type="SMART" id="SM01027">
    <property type="entry name" value="Beta-Casp"/>
    <property type="match status" value="1"/>
</dbReference>
<dbReference type="InterPro" id="IPR029058">
    <property type="entry name" value="AB_hydrolase_fold"/>
</dbReference>
<comment type="caution">
    <text evidence="7">The sequence shown here is derived from an EMBL/GenBank/DDBJ whole genome shotgun (WGS) entry which is preliminary data.</text>
</comment>
<dbReference type="InterPro" id="IPR035639">
    <property type="entry name" value="CPSF2_MBL"/>
</dbReference>
<dbReference type="Pfam" id="PF10996">
    <property type="entry name" value="Beta-Casp"/>
    <property type="match status" value="1"/>
</dbReference>
<dbReference type="GO" id="GO:0006398">
    <property type="term" value="P:mRNA 3'-end processing by stem-loop binding and cleavage"/>
    <property type="evidence" value="ECO:0007669"/>
    <property type="project" value="InterPro"/>
</dbReference>
<dbReference type="EMBL" id="SPRW01000050">
    <property type="protein sequence ID" value="TIC62208.1"/>
    <property type="molecule type" value="Genomic_DNA"/>
</dbReference>
<dbReference type="InterPro" id="IPR022712">
    <property type="entry name" value="Beta_Casp"/>
</dbReference>
<dbReference type="AlphaFoldDB" id="A0AB38MSD0"/>
<dbReference type="InterPro" id="IPR027075">
    <property type="entry name" value="CPSF2"/>
</dbReference>
<dbReference type="Pfam" id="PF16661">
    <property type="entry name" value="Lactamase_B_6"/>
    <property type="match status" value="1"/>
</dbReference>
<evidence type="ECO:0000313" key="7">
    <source>
        <dbReference type="EMBL" id="TIC62208.1"/>
    </source>
</evidence>
<accession>A0AB38MSD0</accession>
<dbReference type="Proteomes" id="UP000309601">
    <property type="component" value="Unassembled WGS sequence"/>
</dbReference>
<feature type="compositionally biased region" description="Acidic residues" evidence="5">
    <location>
        <begin position="486"/>
        <end position="508"/>
    </location>
</feature>
<reference evidence="7 8" key="1">
    <citation type="submission" date="2019-03" db="EMBL/GenBank/DDBJ databases">
        <title>Sequencing 25 genomes of Wallemia mellicola.</title>
        <authorList>
            <person name="Gostincar C."/>
        </authorList>
    </citation>
    <scope>NUCLEOTIDE SEQUENCE [LARGE SCALE GENOMIC DNA]</scope>
    <source>
        <strain evidence="7 8">EXF-1274</strain>
    </source>
</reference>
<evidence type="ECO:0000256" key="4">
    <source>
        <dbReference type="RuleBase" id="RU365006"/>
    </source>
</evidence>
<feature type="region of interest" description="Disordered" evidence="5">
    <location>
        <begin position="464"/>
        <end position="525"/>
    </location>
</feature>
<evidence type="ECO:0000256" key="2">
    <source>
        <dbReference type="ARBA" id="ARBA00022664"/>
    </source>
</evidence>
<name>A0AB38MSD0_9BASI</name>
<feature type="compositionally biased region" description="Basic and acidic residues" evidence="5">
    <location>
        <begin position="593"/>
        <end position="605"/>
    </location>
</feature>
<dbReference type="PANTHER" id="PTHR45922:SF1">
    <property type="entry name" value="CLEAVAGE AND POLYADENYLATION SPECIFICITY FACTOR SUBUNIT 2"/>
    <property type="match status" value="1"/>
</dbReference>
<evidence type="ECO:0000256" key="3">
    <source>
        <dbReference type="ARBA" id="ARBA00023242"/>
    </source>
</evidence>
<comment type="subcellular location">
    <subcellularLocation>
        <location evidence="1 4">Nucleus</location>
    </subcellularLocation>
</comment>
<proteinExistence type="inferred from homology"/>
<feature type="region of interest" description="Disordered" evidence="5">
    <location>
        <begin position="593"/>
        <end position="617"/>
    </location>
</feature>
<evidence type="ECO:0000313" key="8">
    <source>
        <dbReference type="Proteomes" id="UP000309601"/>
    </source>
</evidence>
<dbReference type="InterPro" id="IPR013744">
    <property type="entry name" value="SidJ"/>
</dbReference>